<dbReference type="GO" id="GO:0006260">
    <property type="term" value="P:DNA replication"/>
    <property type="evidence" value="ECO:0007669"/>
    <property type="project" value="InterPro"/>
</dbReference>
<protein>
    <recommendedName>
        <fullName evidence="2">SF4 helicase domain-containing protein</fullName>
    </recommendedName>
</protein>
<dbReference type="InterPro" id="IPR027417">
    <property type="entry name" value="P-loop_NTPase"/>
</dbReference>
<accession>G9YLP9</accession>
<dbReference type="SUPFAM" id="SSF52540">
    <property type="entry name" value="P-loop containing nucleoside triphosphate hydrolases"/>
    <property type="match status" value="1"/>
</dbReference>
<dbReference type="InterPro" id="IPR027032">
    <property type="entry name" value="Twinkle-like"/>
</dbReference>
<gene>
    <name evidence="3" type="ORF">HMPREF0372_00415</name>
</gene>
<feature type="region of interest" description="Disordered" evidence="1">
    <location>
        <begin position="1"/>
        <end position="25"/>
    </location>
</feature>
<evidence type="ECO:0000313" key="4">
    <source>
        <dbReference type="Proteomes" id="UP000004459"/>
    </source>
</evidence>
<dbReference type="PROSITE" id="PS51199">
    <property type="entry name" value="SF4_HELICASE"/>
    <property type="match status" value="1"/>
</dbReference>
<dbReference type="GO" id="GO:0003697">
    <property type="term" value="F:single-stranded DNA binding"/>
    <property type="evidence" value="ECO:0007669"/>
    <property type="project" value="InterPro"/>
</dbReference>
<organism evidence="3 4">
    <name type="scientific">Flavonifractor plautii ATCC 29863</name>
    <dbReference type="NCBI Taxonomy" id="411475"/>
    <lineage>
        <taxon>Bacteria</taxon>
        <taxon>Bacillati</taxon>
        <taxon>Bacillota</taxon>
        <taxon>Clostridia</taxon>
        <taxon>Eubacteriales</taxon>
        <taxon>Oscillospiraceae</taxon>
        <taxon>Flavonifractor</taxon>
    </lineage>
</organism>
<dbReference type="GO" id="GO:0005524">
    <property type="term" value="F:ATP binding"/>
    <property type="evidence" value="ECO:0007669"/>
    <property type="project" value="InterPro"/>
</dbReference>
<feature type="compositionally biased region" description="Polar residues" evidence="1">
    <location>
        <begin position="1"/>
        <end position="10"/>
    </location>
</feature>
<evidence type="ECO:0000256" key="1">
    <source>
        <dbReference type="SAM" id="MobiDB-lite"/>
    </source>
</evidence>
<name>G9YLP9_FLAPL</name>
<dbReference type="HOGENOM" id="CLU_600973_0_0_9"/>
<reference evidence="3 4" key="1">
    <citation type="submission" date="2011-08" db="EMBL/GenBank/DDBJ databases">
        <authorList>
            <person name="Weinstock G."/>
            <person name="Sodergren E."/>
            <person name="Clifton S."/>
            <person name="Fulton L."/>
            <person name="Fulton B."/>
            <person name="Courtney L."/>
            <person name="Fronick C."/>
            <person name="Harrison M."/>
            <person name="Strong C."/>
            <person name="Farmer C."/>
            <person name="Delahaunty K."/>
            <person name="Markovic C."/>
            <person name="Hall O."/>
            <person name="Minx P."/>
            <person name="Tomlinson C."/>
            <person name="Mitreva M."/>
            <person name="Hou S."/>
            <person name="Chen J."/>
            <person name="Wollam A."/>
            <person name="Pepin K.H."/>
            <person name="Johnson M."/>
            <person name="Bhonagiri V."/>
            <person name="Zhang X."/>
            <person name="Suruliraj S."/>
            <person name="Warren W."/>
            <person name="Chinwalla A."/>
            <person name="Mardis E.R."/>
            <person name="Wilson R.K."/>
        </authorList>
    </citation>
    <scope>NUCLEOTIDE SEQUENCE [LARGE SCALE GENOMIC DNA]</scope>
    <source>
        <strain evidence="3 4">ATCC 29863</strain>
    </source>
</reference>
<evidence type="ECO:0000259" key="2">
    <source>
        <dbReference type="PROSITE" id="PS51199"/>
    </source>
</evidence>
<feature type="domain" description="SF4 helicase" evidence="2">
    <location>
        <begin position="164"/>
        <end position="428"/>
    </location>
</feature>
<evidence type="ECO:0000313" key="3">
    <source>
        <dbReference type="EMBL" id="EHM54712.1"/>
    </source>
</evidence>
<dbReference type="Gene3D" id="3.40.50.300">
    <property type="entry name" value="P-loop containing nucleotide triphosphate hydrolases"/>
    <property type="match status" value="1"/>
</dbReference>
<dbReference type="Pfam" id="PF13481">
    <property type="entry name" value="AAA_25"/>
    <property type="match status" value="1"/>
</dbReference>
<dbReference type="EMBL" id="AGCK01000029">
    <property type="protein sequence ID" value="EHM54712.1"/>
    <property type="molecule type" value="Genomic_DNA"/>
</dbReference>
<dbReference type="PANTHER" id="PTHR12873:SF0">
    <property type="entry name" value="TWINKLE MTDNA HELICASE"/>
    <property type="match status" value="1"/>
</dbReference>
<sequence>MGDAGRTSQLLHRERSQNDMSNNTPELSDVLLYDPGYLNPELPTGFWFCADPEDVLAVQINAGCLRASAGWEALSRHERFFLQFCYVLVVCGDPEKRAVMVRELRQRLPNVILLAVEDKGFCRCNSVRDLRATCGLRAVERMLLEAVEIPAYGLLDLADVSAPDVSKLDKVLFGISNLDRATGGAVMGELSVWTGKRGEGKSTLLDQFLLEAIDQGQPVCAYSGELPAWKFKYWASLQAAGPKNLQIRKDQLSGREIPHPTPFAQQMIDEWWRGRFLLYDIGTSTYHDAANILRVFRYAYRRYGAKVYLVDNLMTARFRGNDRDFYRAQSEFVAELASFAHDNNVHVHLVAHPRKTDRISDSDEVAGIGDVTNLADNVYVLEKEEREDRQQDSVLTILKNRFFGERGRSIGLNFERRSKRFYKSGTGNPDKVYGWALSGRQAVVDLPEGGEDPFP</sequence>
<dbReference type="InterPro" id="IPR007694">
    <property type="entry name" value="DNA_helicase_DnaB-like_C"/>
</dbReference>
<dbReference type="Proteomes" id="UP000004459">
    <property type="component" value="Unassembled WGS sequence"/>
</dbReference>
<dbReference type="AlphaFoldDB" id="G9YLP9"/>
<dbReference type="PANTHER" id="PTHR12873">
    <property type="entry name" value="T7-LIKE MITOCHONDRIAL DNA HELICASE"/>
    <property type="match status" value="1"/>
</dbReference>
<dbReference type="GO" id="GO:0043139">
    <property type="term" value="F:5'-3' DNA helicase activity"/>
    <property type="evidence" value="ECO:0007669"/>
    <property type="project" value="InterPro"/>
</dbReference>
<dbReference type="PATRIC" id="fig|411475.3.peg.352"/>
<comment type="caution">
    <text evidence="3">The sequence shown here is derived from an EMBL/GenBank/DDBJ whole genome shotgun (WGS) entry which is preliminary data.</text>
</comment>
<proteinExistence type="predicted"/>